<sequence length="170" mass="18913">SHIGTLSGRMVETILSLRFFIFQYGIVYKLNVHGSDTSFAVYGWSWAAFAVILVIFKVFAFIQKIAVSFRLVRRFIQGLALLVSLAGIIVAVVLTELSVQDIFASVLAFLPTGWGILSIACAWKPPIKRIGMWESVRSLARLYDAGMGMLIFLPSAFLSLFPFVSTFKHV</sequence>
<reference evidence="2 3" key="1">
    <citation type="submission" date="2021-03" db="EMBL/GenBank/DDBJ databases">
        <authorList>
            <person name="King G.J."/>
            <person name="Bancroft I."/>
            <person name="Baten A."/>
            <person name="Bloomfield J."/>
            <person name="Borpatragohain P."/>
            <person name="He Z."/>
            <person name="Irish N."/>
            <person name="Irwin J."/>
            <person name="Liu K."/>
            <person name="Mauleon R.P."/>
            <person name="Moore J."/>
            <person name="Morris R."/>
            <person name="Ostergaard L."/>
            <person name="Wang B."/>
            <person name="Wells R."/>
        </authorList>
    </citation>
    <scope>NUCLEOTIDE SEQUENCE [LARGE SCALE GENOMIC DNA]</scope>
    <source>
        <strain evidence="2">R-o-18</strain>
        <tissue evidence="2">Leaf</tissue>
    </source>
</reference>
<protein>
    <recommendedName>
        <fullName evidence="4">1,3-beta-glucan synthase</fullName>
    </recommendedName>
</protein>
<feature type="transmembrane region" description="Helical" evidence="1">
    <location>
        <begin position="39"/>
        <end position="62"/>
    </location>
</feature>
<dbReference type="PANTHER" id="PTHR12741">
    <property type="entry name" value="LYST-INTERACTING PROTEIN LIP5 DOPAMINE RESPONSIVE PROTEIN DRG-1"/>
    <property type="match status" value="1"/>
</dbReference>
<accession>A0ABQ7P0C3</accession>
<dbReference type="Proteomes" id="UP000823674">
    <property type="component" value="Chromosome A01"/>
</dbReference>
<keyword evidence="1" id="KW-0472">Membrane</keyword>
<keyword evidence="3" id="KW-1185">Reference proteome</keyword>
<dbReference type="PANTHER" id="PTHR12741:SF81">
    <property type="entry name" value="1,3-BETA-GLUCAN SYNTHASE"/>
    <property type="match status" value="1"/>
</dbReference>
<evidence type="ECO:0000313" key="3">
    <source>
        <dbReference type="Proteomes" id="UP000823674"/>
    </source>
</evidence>
<evidence type="ECO:0000313" key="2">
    <source>
        <dbReference type="EMBL" id="KAG5416542.1"/>
    </source>
</evidence>
<feature type="transmembrane region" description="Helical" evidence="1">
    <location>
        <begin position="142"/>
        <end position="164"/>
    </location>
</feature>
<feature type="transmembrane region" description="Helical" evidence="1">
    <location>
        <begin position="102"/>
        <end position="122"/>
    </location>
</feature>
<organism evidence="2 3">
    <name type="scientific">Brassica rapa subsp. trilocularis</name>
    <dbReference type="NCBI Taxonomy" id="1813537"/>
    <lineage>
        <taxon>Eukaryota</taxon>
        <taxon>Viridiplantae</taxon>
        <taxon>Streptophyta</taxon>
        <taxon>Embryophyta</taxon>
        <taxon>Tracheophyta</taxon>
        <taxon>Spermatophyta</taxon>
        <taxon>Magnoliopsida</taxon>
        <taxon>eudicotyledons</taxon>
        <taxon>Gunneridae</taxon>
        <taxon>Pentapetalae</taxon>
        <taxon>rosids</taxon>
        <taxon>malvids</taxon>
        <taxon>Brassicales</taxon>
        <taxon>Brassicaceae</taxon>
        <taxon>Brassiceae</taxon>
        <taxon>Brassica</taxon>
    </lineage>
</organism>
<name>A0ABQ7P0C3_BRACM</name>
<evidence type="ECO:0008006" key="4">
    <source>
        <dbReference type="Google" id="ProtNLM"/>
    </source>
</evidence>
<keyword evidence="1" id="KW-1133">Transmembrane helix</keyword>
<comment type="caution">
    <text evidence="2">The sequence shown here is derived from an EMBL/GenBank/DDBJ whole genome shotgun (WGS) entry which is preliminary data.</text>
</comment>
<proteinExistence type="predicted"/>
<feature type="non-terminal residue" evidence="2">
    <location>
        <position position="1"/>
    </location>
</feature>
<evidence type="ECO:0000256" key="1">
    <source>
        <dbReference type="SAM" id="Phobius"/>
    </source>
</evidence>
<dbReference type="EMBL" id="JADBGQ010000001">
    <property type="protein sequence ID" value="KAG5416542.1"/>
    <property type="molecule type" value="Genomic_DNA"/>
</dbReference>
<gene>
    <name evidence="2" type="primary">A01g511460.1_BraROA</name>
    <name evidence="2" type="ORF">IGI04_004109</name>
</gene>
<keyword evidence="1" id="KW-0812">Transmembrane</keyword>
<feature type="transmembrane region" description="Helical" evidence="1">
    <location>
        <begin position="74"/>
        <end position="96"/>
    </location>
</feature>